<proteinExistence type="predicted"/>
<dbReference type="AlphaFoldDB" id="A0A2G5NT18"/>
<name>A0A2G5NT18_9STAP</name>
<evidence type="ECO:0000313" key="1">
    <source>
        <dbReference type="EMBL" id="RAI82581.1"/>
    </source>
</evidence>
<dbReference type="Proteomes" id="UP000229523">
    <property type="component" value="Unassembled WGS sequence"/>
</dbReference>
<evidence type="ECO:0000313" key="2">
    <source>
        <dbReference type="Proteomes" id="UP000229523"/>
    </source>
</evidence>
<dbReference type="EMBL" id="MJBI02000001">
    <property type="protein sequence ID" value="RAI82581.1"/>
    <property type="molecule type" value="Genomic_DNA"/>
</dbReference>
<reference evidence="1 2" key="1">
    <citation type="journal article" date="2018" name="Front. Microbiol.">
        <title>Description and Comparative Genomics of Macrococcus caseolyticus subsp. hominis subsp. nov., Macrococcus goetzii sp. nov., Macrococcus epidermidis sp. nov., and Macrococcus bohemicus sp. nov., Novel Macrococci From Human Clinical Material With Virulence Potential and Suspected Uptake of Foreign DNA by Natural Transformation.</title>
        <authorList>
            <person name="Maslanova I."/>
            <person name="Wertheimer Z."/>
            <person name="Sedlacek I."/>
            <person name="Svec P."/>
            <person name="Indrakova A."/>
            <person name="Kovarovic V."/>
            <person name="Schumann P."/>
            <person name="Sproer C."/>
            <person name="Kralova S."/>
            <person name="Sedo O."/>
            <person name="Kristofova L."/>
            <person name="Vrbovska V."/>
            <person name="Fuzik T."/>
            <person name="Petras P."/>
            <person name="Zdrahal Z."/>
            <person name="Ruzickova V."/>
            <person name="Doskar J."/>
            <person name="Pantucek R."/>
        </authorList>
    </citation>
    <scope>NUCLEOTIDE SEQUENCE [LARGE SCALE GENOMIC DNA]</scope>
    <source>
        <strain evidence="1 2">CCM 4927</strain>
    </source>
</reference>
<organism evidence="1 2">
    <name type="scientific">Macrococcoides goetzii</name>
    <dbReference type="NCBI Taxonomy" id="1891097"/>
    <lineage>
        <taxon>Bacteria</taxon>
        <taxon>Bacillati</taxon>
        <taxon>Bacillota</taxon>
        <taxon>Bacilli</taxon>
        <taxon>Bacillales</taxon>
        <taxon>Staphylococcaceae</taxon>
        <taxon>Macrococcoides</taxon>
    </lineage>
</organism>
<gene>
    <name evidence="1" type="ORF">BFS35_002545</name>
</gene>
<accession>A0A2G5NT18</accession>
<keyword evidence="2" id="KW-1185">Reference proteome</keyword>
<evidence type="ECO:0008006" key="3">
    <source>
        <dbReference type="Google" id="ProtNLM"/>
    </source>
</evidence>
<sequence length="312" mass="36661">MVGYNSNIVNLMTKIHEYKGKQIIYLQYNTATLEKLKFSGLYHNVKYGCALSGYSVSDTKLLQILQFKKSFNNEIEAQICGFRDALLYIVEDYEFIDINYESICAMYLEMSMGDEESISKSSEVQRDAVKQLCLHYNNVIDLPHTNILIEIFQFVFEFIQSNLLANKTLLFSRLLLNLLLYKSNILVTQYQSIEKLIYEDIAGNNKRLKKKNVDYFPFEDIQGFMNYYFYKILESYESLDYNFQLILNEKITPQYRVLNVLNRSFEPIARKDLEIMLADISRKTIERALVQLQKEDFIVKVGQGKSTQYKVK</sequence>
<dbReference type="RefSeq" id="WP_099578148.1">
    <property type="nucleotide sequence ID" value="NZ_MJBI02000001.1"/>
</dbReference>
<protein>
    <recommendedName>
        <fullName evidence="3">Fic family protein</fullName>
    </recommendedName>
</protein>
<comment type="caution">
    <text evidence="1">The sequence shown here is derived from an EMBL/GenBank/DDBJ whole genome shotgun (WGS) entry which is preliminary data.</text>
</comment>
<dbReference type="Gene3D" id="1.10.10.10">
    <property type="entry name" value="Winged helix-like DNA-binding domain superfamily/Winged helix DNA-binding domain"/>
    <property type="match status" value="1"/>
</dbReference>
<dbReference type="InterPro" id="IPR036388">
    <property type="entry name" value="WH-like_DNA-bd_sf"/>
</dbReference>